<evidence type="ECO:0000313" key="1">
    <source>
        <dbReference type="EMBL" id="CAB4128786.1"/>
    </source>
</evidence>
<sequence>MKLLPKLPDDEFLKVRYNLDTWKPTIRSRRLQMVKTGTWLFGLLGTYKLVYTEWIEE</sequence>
<protein>
    <submittedName>
        <fullName evidence="1">Uncharacterized protein</fullName>
    </submittedName>
</protein>
<dbReference type="EMBL" id="LR796233">
    <property type="protein sequence ID" value="CAB4128786.1"/>
    <property type="molecule type" value="Genomic_DNA"/>
</dbReference>
<gene>
    <name evidence="1" type="ORF">UFOVP112_76</name>
</gene>
<accession>A0A6J5L6B5</accession>
<name>A0A6J5L6B5_9CAUD</name>
<proteinExistence type="predicted"/>
<organism evidence="1">
    <name type="scientific">uncultured Caudovirales phage</name>
    <dbReference type="NCBI Taxonomy" id="2100421"/>
    <lineage>
        <taxon>Viruses</taxon>
        <taxon>Duplodnaviria</taxon>
        <taxon>Heunggongvirae</taxon>
        <taxon>Uroviricota</taxon>
        <taxon>Caudoviricetes</taxon>
        <taxon>Peduoviridae</taxon>
        <taxon>Maltschvirus</taxon>
        <taxon>Maltschvirus maltsch</taxon>
    </lineage>
</organism>
<reference evidence="1" key="1">
    <citation type="submission" date="2020-04" db="EMBL/GenBank/DDBJ databases">
        <authorList>
            <person name="Chiriac C."/>
            <person name="Salcher M."/>
            <person name="Ghai R."/>
            <person name="Kavagutti S V."/>
        </authorList>
    </citation>
    <scope>NUCLEOTIDE SEQUENCE</scope>
</reference>